<dbReference type="KEGG" id="taz:TREAZ_2788"/>
<dbReference type="HOGENOM" id="CLU_103376_0_0_12"/>
<proteinExistence type="predicted"/>
<protein>
    <recommendedName>
        <fullName evidence="3">KaiC-like domain-containing protein</fullName>
    </recommendedName>
</protein>
<organism evidence="1 2">
    <name type="scientific">Leadbettera azotonutricia (strain ATCC BAA-888 / DSM 13862 / ZAS-9)</name>
    <name type="common">Treponema azotonutricium</name>
    <dbReference type="NCBI Taxonomy" id="545695"/>
    <lineage>
        <taxon>Bacteria</taxon>
        <taxon>Pseudomonadati</taxon>
        <taxon>Spirochaetota</taxon>
        <taxon>Spirochaetia</taxon>
        <taxon>Spirochaetales</taxon>
        <taxon>Breznakiellaceae</taxon>
        <taxon>Leadbettera</taxon>
    </lineage>
</organism>
<evidence type="ECO:0000313" key="1">
    <source>
        <dbReference type="EMBL" id="AEF81708.1"/>
    </source>
</evidence>
<reference evidence="2" key="1">
    <citation type="submission" date="2009-12" db="EMBL/GenBank/DDBJ databases">
        <title>Complete sequence of Treponema azotonutricium strain ZAS-9.</title>
        <authorList>
            <person name="Tetu S.G."/>
            <person name="Matson E."/>
            <person name="Ren Q."/>
            <person name="Seshadri R."/>
            <person name="Elbourne L."/>
            <person name="Hassan K.A."/>
            <person name="Durkin A."/>
            <person name="Radune D."/>
            <person name="Mohamoud Y."/>
            <person name="Shay R."/>
            <person name="Jin S."/>
            <person name="Zhang X."/>
            <person name="Lucey K."/>
            <person name="Ballor N.R."/>
            <person name="Ottesen E."/>
            <person name="Rosenthal R."/>
            <person name="Allen A."/>
            <person name="Leadbetter J.R."/>
            <person name="Paulsen I.T."/>
        </authorList>
    </citation>
    <scope>NUCLEOTIDE SEQUENCE [LARGE SCALE GENOMIC DNA]</scope>
    <source>
        <strain evidence="2">ATCC BAA-888 / DSM 13862 / ZAS-9</strain>
    </source>
</reference>
<sequence length="236" mass="26643">MVISELIERSPVRVFMKSIHGGLKPGELGLLASPSGLGKTSVLVQIALDKLIQGKKVIHISFTQHTDYVLAWYEDIFDEFIKKKNLENEQEVKNDIVKNRVLMKFNQEGVTVDQIIRSLKAMVADGGFGAEFVIVDGYDFSSSDSERIAKVKAFAKELNLAVWYSCTVKGGASETLYDKRDIPLVIKDYADLFEVIVVLEPKQDHIELTVSRDRDVYNPEHMALRLDPKTLLILEE</sequence>
<gene>
    <name evidence="1" type="ordered locus">TREAZ_2788</name>
</gene>
<dbReference type="RefSeq" id="WP_015712748.1">
    <property type="nucleotide sequence ID" value="NC_015577.1"/>
</dbReference>
<accession>F5YD27</accession>
<dbReference type="OrthoDB" id="368791at2"/>
<evidence type="ECO:0008006" key="3">
    <source>
        <dbReference type="Google" id="ProtNLM"/>
    </source>
</evidence>
<dbReference type="eggNOG" id="COG0467">
    <property type="taxonomic scope" value="Bacteria"/>
</dbReference>
<dbReference type="InParanoid" id="F5YD27"/>
<dbReference type="STRING" id="545695.TREAZ_2788"/>
<dbReference type="InterPro" id="IPR027417">
    <property type="entry name" value="P-loop_NTPase"/>
</dbReference>
<evidence type="ECO:0000313" key="2">
    <source>
        <dbReference type="Proteomes" id="UP000009222"/>
    </source>
</evidence>
<keyword evidence="2" id="KW-1185">Reference proteome</keyword>
<dbReference type="Proteomes" id="UP000009222">
    <property type="component" value="Chromosome"/>
</dbReference>
<dbReference type="EMBL" id="CP001841">
    <property type="protein sequence ID" value="AEF81708.1"/>
    <property type="molecule type" value="Genomic_DNA"/>
</dbReference>
<dbReference type="AlphaFoldDB" id="F5YD27"/>
<reference evidence="1 2" key="2">
    <citation type="journal article" date="2011" name="ISME J.">
        <title>RNA-seq reveals cooperative metabolic interactions between two termite-gut spirochete species in co-culture.</title>
        <authorList>
            <person name="Rosenthal A.Z."/>
            <person name="Matson E.G."/>
            <person name="Eldar A."/>
            <person name="Leadbetter J.R."/>
        </authorList>
    </citation>
    <scope>NUCLEOTIDE SEQUENCE [LARGE SCALE GENOMIC DNA]</scope>
    <source>
        <strain evidence="2">ATCC BAA-888 / DSM 13862 / ZAS-9</strain>
    </source>
</reference>
<dbReference type="Gene3D" id="3.40.50.300">
    <property type="entry name" value="P-loop containing nucleotide triphosphate hydrolases"/>
    <property type="match status" value="1"/>
</dbReference>
<dbReference type="SUPFAM" id="SSF52540">
    <property type="entry name" value="P-loop containing nucleoside triphosphate hydrolases"/>
    <property type="match status" value="1"/>
</dbReference>
<name>F5YD27_LEAAZ</name>